<evidence type="ECO:0000313" key="4">
    <source>
        <dbReference type="EMBL" id="ELT92188.1"/>
    </source>
</evidence>
<accession>R7TEJ6</accession>
<protein>
    <submittedName>
        <fullName evidence="4 5">Uncharacterized protein</fullName>
    </submittedName>
</protein>
<dbReference type="AlphaFoldDB" id="R7TEJ6"/>
<dbReference type="OrthoDB" id="5946465at2759"/>
<evidence type="ECO:0000256" key="1">
    <source>
        <dbReference type="ARBA" id="ARBA00022737"/>
    </source>
</evidence>
<evidence type="ECO:0000313" key="5">
    <source>
        <dbReference type="EnsemblMetazoa" id="CapteP29767"/>
    </source>
</evidence>
<evidence type="ECO:0000256" key="3">
    <source>
        <dbReference type="PROSITE-ProRule" id="PRU00023"/>
    </source>
</evidence>
<dbReference type="InterPro" id="IPR002110">
    <property type="entry name" value="Ankyrin_rpt"/>
</dbReference>
<reference evidence="4 6" key="2">
    <citation type="journal article" date="2013" name="Nature">
        <title>Insights into bilaterian evolution from three spiralian genomes.</title>
        <authorList>
            <person name="Simakov O."/>
            <person name="Marletaz F."/>
            <person name="Cho S.J."/>
            <person name="Edsinger-Gonzales E."/>
            <person name="Havlak P."/>
            <person name="Hellsten U."/>
            <person name="Kuo D.H."/>
            <person name="Larsson T."/>
            <person name="Lv J."/>
            <person name="Arendt D."/>
            <person name="Savage R."/>
            <person name="Osoegawa K."/>
            <person name="de Jong P."/>
            <person name="Grimwood J."/>
            <person name="Chapman J.A."/>
            <person name="Shapiro H."/>
            <person name="Aerts A."/>
            <person name="Otillar R.P."/>
            <person name="Terry A.Y."/>
            <person name="Boore J.L."/>
            <person name="Grigoriev I.V."/>
            <person name="Lindberg D.R."/>
            <person name="Seaver E.C."/>
            <person name="Weisblat D.A."/>
            <person name="Putnam N.H."/>
            <person name="Rokhsar D.S."/>
        </authorList>
    </citation>
    <scope>NUCLEOTIDE SEQUENCE</scope>
    <source>
        <strain evidence="4 6">I ESC-2004</strain>
    </source>
</reference>
<dbReference type="Pfam" id="PF12796">
    <property type="entry name" value="Ank_2"/>
    <property type="match status" value="1"/>
</dbReference>
<feature type="non-terminal residue" evidence="4">
    <location>
        <position position="1"/>
    </location>
</feature>
<keyword evidence="1" id="KW-0677">Repeat</keyword>
<feature type="repeat" description="ANK" evidence="3">
    <location>
        <begin position="1"/>
        <end position="30"/>
    </location>
</feature>
<sequence>TPLTLAALKGHNECVRILLEEGEDADEYGYFGMTPVMSACFEGHVDVLDTLLDMGADPD</sequence>
<dbReference type="EMBL" id="KB310235">
    <property type="protein sequence ID" value="ELT92188.1"/>
    <property type="molecule type" value="Genomic_DNA"/>
</dbReference>
<organism evidence="4">
    <name type="scientific">Capitella teleta</name>
    <name type="common">Polychaete worm</name>
    <dbReference type="NCBI Taxonomy" id="283909"/>
    <lineage>
        <taxon>Eukaryota</taxon>
        <taxon>Metazoa</taxon>
        <taxon>Spiralia</taxon>
        <taxon>Lophotrochozoa</taxon>
        <taxon>Annelida</taxon>
        <taxon>Polychaeta</taxon>
        <taxon>Sedentaria</taxon>
        <taxon>Scolecida</taxon>
        <taxon>Capitellidae</taxon>
        <taxon>Capitella</taxon>
    </lineage>
</organism>
<feature type="repeat" description="ANK" evidence="3">
    <location>
        <begin position="31"/>
        <end position="59"/>
    </location>
</feature>
<feature type="non-terminal residue" evidence="4">
    <location>
        <position position="59"/>
    </location>
</feature>
<proteinExistence type="predicted"/>
<name>R7TEJ6_CAPTE</name>
<dbReference type="SUPFAM" id="SSF48403">
    <property type="entry name" value="Ankyrin repeat"/>
    <property type="match status" value="1"/>
</dbReference>
<dbReference type="Proteomes" id="UP000014760">
    <property type="component" value="Unassembled WGS sequence"/>
</dbReference>
<dbReference type="PROSITE" id="PS50088">
    <property type="entry name" value="ANK_REPEAT"/>
    <property type="match status" value="2"/>
</dbReference>
<reference evidence="6" key="1">
    <citation type="submission" date="2012-12" db="EMBL/GenBank/DDBJ databases">
        <authorList>
            <person name="Hellsten U."/>
            <person name="Grimwood J."/>
            <person name="Chapman J.A."/>
            <person name="Shapiro H."/>
            <person name="Aerts A."/>
            <person name="Otillar R.P."/>
            <person name="Terry A.Y."/>
            <person name="Boore J.L."/>
            <person name="Simakov O."/>
            <person name="Marletaz F."/>
            <person name="Cho S.-J."/>
            <person name="Edsinger-Gonzales E."/>
            <person name="Havlak P."/>
            <person name="Kuo D.-H."/>
            <person name="Larsson T."/>
            <person name="Lv J."/>
            <person name="Arendt D."/>
            <person name="Savage R."/>
            <person name="Osoegawa K."/>
            <person name="de Jong P."/>
            <person name="Lindberg D.R."/>
            <person name="Seaver E.C."/>
            <person name="Weisblat D.A."/>
            <person name="Putnam N.H."/>
            <person name="Grigoriev I.V."/>
            <person name="Rokhsar D.S."/>
        </authorList>
    </citation>
    <scope>NUCLEOTIDE SEQUENCE</scope>
    <source>
        <strain evidence="6">I ESC-2004</strain>
    </source>
</reference>
<dbReference type="PROSITE" id="PS50297">
    <property type="entry name" value="ANK_REP_REGION"/>
    <property type="match status" value="2"/>
</dbReference>
<evidence type="ECO:0000256" key="2">
    <source>
        <dbReference type="ARBA" id="ARBA00023043"/>
    </source>
</evidence>
<gene>
    <name evidence="4" type="ORF">CAPTEDRAFT_29767</name>
</gene>
<dbReference type="PANTHER" id="PTHR24171">
    <property type="entry name" value="ANKYRIN REPEAT DOMAIN-CONTAINING PROTEIN 39-RELATED"/>
    <property type="match status" value="1"/>
</dbReference>
<dbReference type="InterPro" id="IPR036770">
    <property type="entry name" value="Ankyrin_rpt-contain_sf"/>
</dbReference>
<reference evidence="5" key="3">
    <citation type="submission" date="2015-06" db="UniProtKB">
        <authorList>
            <consortium name="EnsemblMetazoa"/>
        </authorList>
    </citation>
    <scope>IDENTIFICATION</scope>
</reference>
<dbReference type="EnsemblMetazoa" id="CapteT29767">
    <property type="protein sequence ID" value="CapteP29767"/>
    <property type="gene ID" value="CapteG29767"/>
</dbReference>
<keyword evidence="2 3" id="KW-0040">ANK repeat</keyword>
<dbReference type="EMBL" id="AMQN01002883">
    <property type="status" value="NOT_ANNOTATED_CDS"/>
    <property type="molecule type" value="Genomic_DNA"/>
</dbReference>
<dbReference type="HOGENOM" id="CLU_000134_45_9_1"/>
<keyword evidence="6" id="KW-1185">Reference proteome</keyword>
<evidence type="ECO:0000313" key="6">
    <source>
        <dbReference type="Proteomes" id="UP000014760"/>
    </source>
</evidence>
<dbReference type="Gene3D" id="1.25.40.20">
    <property type="entry name" value="Ankyrin repeat-containing domain"/>
    <property type="match status" value="1"/>
</dbReference>
<dbReference type="SMART" id="SM00248">
    <property type="entry name" value="ANK"/>
    <property type="match status" value="2"/>
</dbReference>
<dbReference type="STRING" id="283909.R7TEJ6"/>